<keyword evidence="1" id="KW-0812">Transmembrane</keyword>
<reference evidence="2 3" key="1">
    <citation type="submission" date="2018-07" db="EMBL/GenBank/DDBJ databases">
        <title>Genomic Encyclopedia of Type Strains, Phase IV (KMG-IV): sequencing the most valuable type-strain genomes for metagenomic binning, comparative biology and taxonomic classification.</title>
        <authorList>
            <person name="Goeker M."/>
        </authorList>
    </citation>
    <scope>NUCLEOTIDE SEQUENCE [LARGE SCALE GENOMIC DNA]</scope>
    <source>
        <strain evidence="2 3">DSM 44952</strain>
    </source>
</reference>
<protein>
    <submittedName>
        <fullName evidence="2">Uncharacterized protein</fullName>
    </submittedName>
</protein>
<evidence type="ECO:0000256" key="1">
    <source>
        <dbReference type="SAM" id="Phobius"/>
    </source>
</evidence>
<feature type="transmembrane region" description="Helical" evidence="1">
    <location>
        <begin position="43"/>
        <end position="63"/>
    </location>
</feature>
<feature type="transmembrane region" description="Helical" evidence="1">
    <location>
        <begin position="108"/>
        <end position="132"/>
    </location>
</feature>
<dbReference type="InterPro" id="IPR046050">
    <property type="entry name" value="DUF6008"/>
</dbReference>
<dbReference type="AlphaFoldDB" id="A0A370H1P3"/>
<name>A0A370H1P3_9NOCA</name>
<organism evidence="2 3">
    <name type="scientific">Nocardia mexicana</name>
    <dbReference type="NCBI Taxonomy" id="279262"/>
    <lineage>
        <taxon>Bacteria</taxon>
        <taxon>Bacillati</taxon>
        <taxon>Actinomycetota</taxon>
        <taxon>Actinomycetes</taxon>
        <taxon>Mycobacteriales</taxon>
        <taxon>Nocardiaceae</taxon>
        <taxon>Nocardia</taxon>
    </lineage>
</organism>
<keyword evidence="1" id="KW-0472">Membrane</keyword>
<dbReference type="OrthoDB" id="4534461at2"/>
<evidence type="ECO:0000313" key="2">
    <source>
        <dbReference type="EMBL" id="RDI49939.1"/>
    </source>
</evidence>
<sequence>MEHTAEASGWAIAGAIGMVLLMVVMWAGVAVLFVGLRKPLRPWMFWTGAGVVILGVFAQIGHFQEHVLQAGYWIGHPNAPAWMTPWGTSLANGFGQVNHAKPTLGMEILHLVGNFHFLAGLAGVALLTHHALQSKARRWGRMGVLMQGIHGLEHVALTLSVLLGSKAIGLSTIFGLLDAGPGLWTFRVWWHFLANVLGTSIFAMALYYLWRERATITASYGVSGLPRTTTAPAGPVEGAVPALP</sequence>
<dbReference type="RefSeq" id="WP_068024773.1">
    <property type="nucleotide sequence ID" value="NZ_QQAZ01000006.1"/>
</dbReference>
<feature type="transmembrane region" description="Helical" evidence="1">
    <location>
        <begin position="189"/>
        <end position="210"/>
    </location>
</feature>
<feature type="transmembrane region" description="Helical" evidence="1">
    <location>
        <begin position="12"/>
        <end position="36"/>
    </location>
</feature>
<dbReference type="Pfam" id="PF19471">
    <property type="entry name" value="DUF6008"/>
    <property type="match status" value="1"/>
</dbReference>
<keyword evidence="3" id="KW-1185">Reference proteome</keyword>
<proteinExistence type="predicted"/>
<comment type="caution">
    <text evidence="2">The sequence shown here is derived from an EMBL/GenBank/DDBJ whole genome shotgun (WGS) entry which is preliminary data.</text>
</comment>
<keyword evidence="1" id="KW-1133">Transmembrane helix</keyword>
<feature type="transmembrane region" description="Helical" evidence="1">
    <location>
        <begin position="155"/>
        <end position="177"/>
    </location>
</feature>
<gene>
    <name evidence="2" type="ORF">DFR68_106377</name>
</gene>
<evidence type="ECO:0000313" key="3">
    <source>
        <dbReference type="Proteomes" id="UP000255355"/>
    </source>
</evidence>
<dbReference type="Proteomes" id="UP000255355">
    <property type="component" value="Unassembled WGS sequence"/>
</dbReference>
<accession>A0A370H1P3</accession>
<dbReference type="EMBL" id="QQAZ01000006">
    <property type="protein sequence ID" value="RDI49939.1"/>
    <property type="molecule type" value="Genomic_DNA"/>
</dbReference>